<reference evidence="1 2" key="1">
    <citation type="journal article" date="2015" name="BMC Microbiol.">
        <title>Lactobacillus ruminis strains cluster according to their mammalian gut source.</title>
        <authorList>
            <person name="O' Donnell M.M."/>
            <person name="Harris H.M."/>
            <person name="Lynch D.B."/>
            <person name="Ross R.P."/>
            <person name="O'Toole P.W."/>
        </authorList>
    </citation>
    <scope>NUCLEOTIDE SEQUENCE [LARGE SCALE GENOMIC DNA]</scope>
    <source>
        <strain evidence="1 2">DPC 6832</strain>
    </source>
</reference>
<dbReference type="EMBL" id="AWYA01000033">
    <property type="protein sequence ID" value="KIC05342.1"/>
    <property type="molecule type" value="Genomic_DNA"/>
</dbReference>
<gene>
    <name evidence="1" type="ORF">LRN_1379</name>
</gene>
<organism evidence="1 2">
    <name type="scientific">Ligilactobacillus ruminis DPC 6832</name>
    <dbReference type="NCBI Taxonomy" id="1402208"/>
    <lineage>
        <taxon>Bacteria</taxon>
        <taxon>Bacillati</taxon>
        <taxon>Bacillota</taxon>
        <taxon>Bacilli</taxon>
        <taxon>Lactobacillales</taxon>
        <taxon>Lactobacillaceae</taxon>
        <taxon>Ligilactobacillus</taxon>
    </lineage>
</organism>
<dbReference type="Proteomes" id="UP000031011">
    <property type="component" value="Unassembled WGS sequence"/>
</dbReference>
<evidence type="ECO:0008006" key="3">
    <source>
        <dbReference type="Google" id="ProtNLM"/>
    </source>
</evidence>
<accession>A0A837DVU1</accession>
<sequence>MLQFPIVKKHLSESADALGVDKDNFEKSVSDKLLGIGSPYIDKVRRINKNNTPFPSEWDASKMNGKKVFLYNLTLREIFNFRSLGKVKHTLDFFKENRDDVCVIFRPHPLMRAALNSMFPNLLAEYDCVIQEFRRDGYGVLDEKEDMYVSFVWSDACYGMRRSSLTELYIYTGKPLLVYDSDNESNHNQRCEASNMFTERNMTLPEFLKILRENKGYVVNDEGGTENGKKIHDFVMHKILFNL</sequence>
<name>A0A837DVU1_9LACO</name>
<protein>
    <recommendedName>
        <fullName evidence="3">CDP-Glycerol:Poly(Glycerophosphate) glycerophosphotransferase</fullName>
    </recommendedName>
</protein>
<dbReference type="InterPro" id="IPR043148">
    <property type="entry name" value="TagF_C"/>
</dbReference>
<proteinExistence type="predicted"/>
<evidence type="ECO:0000313" key="2">
    <source>
        <dbReference type="Proteomes" id="UP000031011"/>
    </source>
</evidence>
<evidence type="ECO:0000313" key="1">
    <source>
        <dbReference type="EMBL" id="KIC05342.1"/>
    </source>
</evidence>
<dbReference type="AlphaFoldDB" id="A0A837DVU1"/>
<comment type="caution">
    <text evidence="1">The sequence shown here is derived from an EMBL/GenBank/DDBJ whole genome shotgun (WGS) entry which is preliminary data.</text>
</comment>
<dbReference type="Gene3D" id="3.40.50.12580">
    <property type="match status" value="1"/>
</dbReference>